<feature type="compositionally biased region" description="Polar residues" evidence="5">
    <location>
        <begin position="733"/>
        <end position="752"/>
    </location>
</feature>
<organism evidence="7 8">
    <name type="scientific">Serendipita vermifera MAFF 305830</name>
    <dbReference type="NCBI Taxonomy" id="933852"/>
    <lineage>
        <taxon>Eukaryota</taxon>
        <taxon>Fungi</taxon>
        <taxon>Dikarya</taxon>
        <taxon>Basidiomycota</taxon>
        <taxon>Agaricomycotina</taxon>
        <taxon>Agaricomycetes</taxon>
        <taxon>Sebacinales</taxon>
        <taxon>Serendipitaceae</taxon>
        <taxon>Serendipita</taxon>
    </lineage>
</organism>
<dbReference type="AlphaFoldDB" id="A0A0C2XAC1"/>
<dbReference type="GO" id="GO:0016020">
    <property type="term" value="C:membrane"/>
    <property type="evidence" value="ECO:0007669"/>
    <property type="project" value="UniProtKB-SubCell"/>
</dbReference>
<feature type="compositionally biased region" description="Basic and acidic residues" evidence="5">
    <location>
        <begin position="689"/>
        <end position="706"/>
    </location>
</feature>
<feature type="region of interest" description="Disordered" evidence="5">
    <location>
        <begin position="97"/>
        <end position="116"/>
    </location>
</feature>
<feature type="compositionally biased region" description="Low complexity" evidence="5">
    <location>
        <begin position="98"/>
        <end position="116"/>
    </location>
</feature>
<dbReference type="GO" id="GO:0071944">
    <property type="term" value="C:cell periphery"/>
    <property type="evidence" value="ECO:0007669"/>
    <property type="project" value="UniProtKB-ARBA"/>
</dbReference>
<dbReference type="OrthoDB" id="3266524at2759"/>
<comment type="subcellular location">
    <subcellularLocation>
        <location evidence="1">Membrane</location>
        <topology evidence="1">Single-pass membrane protein</topology>
    </subcellularLocation>
</comment>
<evidence type="ECO:0000313" key="8">
    <source>
        <dbReference type="Proteomes" id="UP000054097"/>
    </source>
</evidence>
<keyword evidence="2 6" id="KW-0812">Transmembrane</keyword>
<evidence type="ECO:0000256" key="6">
    <source>
        <dbReference type="SAM" id="Phobius"/>
    </source>
</evidence>
<dbReference type="HOGENOM" id="CLU_330144_0_0_1"/>
<feature type="region of interest" description="Disordered" evidence="5">
    <location>
        <begin position="689"/>
        <end position="715"/>
    </location>
</feature>
<keyword evidence="4 6" id="KW-0472">Membrane</keyword>
<protein>
    <submittedName>
        <fullName evidence="7">Uncharacterized protein</fullName>
    </submittedName>
</protein>
<keyword evidence="3 6" id="KW-1133">Transmembrane helix</keyword>
<evidence type="ECO:0000256" key="2">
    <source>
        <dbReference type="ARBA" id="ARBA00022692"/>
    </source>
</evidence>
<evidence type="ECO:0000313" key="7">
    <source>
        <dbReference type="EMBL" id="KIM26122.1"/>
    </source>
</evidence>
<evidence type="ECO:0000256" key="5">
    <source>
        <dbReference type="SAM" id="MobiDB-lite"/>
    </source>
</evidence>
<keyword evidence="8" id="KW-1185">Reference proteome</keyword>
<evidence type="ECO:0000256" key="3">
    <source>
        <dbReference type="ARBA" id="ARBA00022989"/>
    </source>
</evidence>
<evidence type="ECO:0000256" key="4">
    <source>
        <dbReference type="ARBA" id="ARBA00023136"/>
    </source>
</evidence>
<dbReference type="InterPro" id="IPR051694">
    <property type="entry name" value="Immunoregulatory_rcpt-like"/>
</dbReference>
<reference evidence="8" key="2">
    <citation type="submission" date="2015-01" db="EMBL/GenBank/DDBJ databases">
        <title>Evolutionary Origins and Diversification of the Mycorrhizal Mutualists.</title>
        <authorList>
            <consortium name="DOE Joint Genome Institute"/>
            <consortium name="Mycorrhizal Genomics Consortium"/>
            <person name="Kohler A."/>
            <person name="Kuo A."/>
            <person name="Nagy L.G."/>
            <person name="Floudas D."/>
            <person name="Copeland A."/>
            <person name="Barry K.W."/>
            <person name="Cichocki N."/>
            <person name="Veneault-Fourrey C."/>
            <person name="LaButti K."/>
            <person name="Lindquist E.A."/>
            <person name="Lipzen A."/>
            <person name="Lundell T."/>
            <person name="Morin E."/>
            <person name="Murat C."/>
            <person name="Riley R."/>
            <person name="Ohm R."/>
            <person name="Sun H."/>
            <person name="Tunlid A."/>
            <person name="Henrissat B."/>
            <person name="Grigoriev I.V."/>
            <person name="Hibbett D.S."/>
            <person name="Martin F."/>
        </authorList>
    </citation>
    <scope>NUCLEOTIDE SEQUENCE [LARGE SCALE GENOMIC DNA]</scope>
    <source>
        <strain evidence="8">MAFF 305830</strain>
    </source>
</reference>
<feature type="transmembrane region" description="Helical" evidence="6">
    <location>
        <begin position="190"/>
        <end position="210"/>
    </location>
</feature>
<feature type="region of interest" description="Disordered" evidence="5">
    <location>
        <begin position="733"/>
        <end position="758"/>
    </location>
</feature>
<gene>
    <name evidence="7" type="ORF">M408DRAFT_9991</name>
</gene>
<dbReference type="Proteomes" id="UP000054097">
    <property type="component" value="Unassembled WGS sequence"/>
</dbReference>
<evidence type="ECO:0000256" key="1">
    <source>
        <dbReference type="ARBA" id="ARBA00004167"/>
    </source>
</evidence>
<dbReference type="PANTHER" id="PTHR15549:SF6">
    <property type="entry name" value="MID2 DOMAIN-CONTAINING PROTEIN"/>
    <property type="match status" value="1"/>
</dbReference>
<accession>A0A0C2XAC1</accession>
<name>A0A0C2XAC1_SERVB</name>
<feature type="transmembrane region" description="Helical" evidence="6">
    <location>
        <begin position="655"/>
        <end position="679"/>
    </location>
</feature>
<reference evidence="7 8" key="1">
    <citation type="submission" date="2014-04" db="EMBL/GenBank/DDBJ databases">
        <authorList>
            <consortium name="DOE Joint Genome Institute"/>
            <person name="Kuo A."/>
            <person name="Zuccaro A."/>
            <person name="Kohler A."/>
            <person name="Nagy L.G."/>
            <person name="Floudas D."/>
            <person name="Copeland A."/>
            <person name="Barry K.W."/>
            <person name="Cichocki N."/>
            <person name="Veneault-Fourrey C."/>
            <person name="LaButti K."/>
            <person name="Lindquist E.A."/>
            <person name="Lipzen A."/>
            <person name="Lundell T."/>
            <person name="Morin E."/>
            <person name="Murat C."/>
            <person name="Sun H."/>
            <person name="Tunlid A."/>
            <person name="Henrissat B."/>
            <person name="Grigoriev I.V."/>
            <person name="Hibbett D.S."/>
            <person name="Martin F."/>
            <person name="Nordberg H.P."/>
            <person name="Cantor M.N."/>
            <person name="Hua S.X."/>
        </authorList>
    </citation>
    <scope>NUCLEOTIDE SEQUENCE [LARGE SCALE GENOMIC DNA]</scope>
    <source>
        <strain evidence="7 8">MAFF 305830</strain>
    </source>
</reference>
<dbReference type="EMBL" id="KN824308">
    <property type="protein sequence ID" value="KIM26122.1"/>
    <property type="molecule type" value="Genomic_DNA"/>
</dbReference>
<proteinExistence type="predicted"/>
<dbReference type="PANTHER" id="PTHR15549">
    <property type="entry name" value="PAIRED IMMUNOGLOBULIN-LIKE TYPE 2 RECEPTOR"/>
    <property type="match status" value="1"/>
</dbReference>
<sequence>MNIPAGTAYSIRSQINDIRYDDSMISADYNWFYHGGYSWNDSPPITHSSTVVPARGSDNKIGYIAIVIYYEPVAATRTETIDHLTKDISFKITTPRQTTLPVSSSTPGTTPMTTFSIAQSSSSASSSSSSGSSTSSQSTVLSLLSPSNTSDTSSVTQSVGEISTLLPDLASVDLAFRSSQLPTLSTAAKAGAAVGSIVLVALLIFILLFFRWKQKKHAAMLLDDFETAPIAYPPEKHWRSSAFSSTLPPVNPSSSVTSIPEVSTSTPYAIPSVGPALSTRPSSHIPAASTPPPEELPLYATPMQPYARYTTPPTSLALAAFANANRDLISEDLELRLSVAGYLPSDDPDNLSEEEWMAVHNVTKLELMRLRSLFAATTVSSWLLDYGIQGHTLGAVGEVGLLIVRRTMAFSLALMIVLNPTFERIFTLVSLRLHRKHLKSLNSSPIGYEDFRASNQGFGDSGGPWETSTWSFRPLYTGSNIPAGGTYSIRTEINNIRYGDSVVATNYNQFYNGGHSWESSPTISHNGAVAVTRGVNSDTGYIGLMVYYEPVATTNNEYINHFIKGIDFKINTPVQNTAIIHSSSSAEVTSSASASISSRSLASFQSTSISSPLLSSLSGSPSVLQSGEAAHTASSAIVSQSDLVSQSSSAPKLSIAAQVGAALGSVALVALLIVIFLLLRSKRKRRAAKISEKHEIDQNSHPRTNDGRPTSSGEVPLVDMQFPVTFLPEISTPTPYTIPSSGPFSSTRPTSQESERSCDELPLYGAPRQSQAHYAVPPTSPPLAAFANANRELISEDLELRLSVAGYLPSDNPDNLSEEEWMSLHNVTKLELMRLRSLFTGSDVDSIYSLASARLRQIEASKAHASESV</sequence>